<evidence type="ECO:0000313" key="2">
    <source>
        <dbReference type="Proteomes" id="UP000214610"/>
    </source>
</evidence>
<dbReference type="Proteomes" id="UP000214610">
    <property type="component" value="Unassembled WGS sequence"/>
</dbReference>
<protein>
    <submittedName>
        <fullName evidence="1">Uncharacterized protein</fullName>
    </submittedName>
</protein>
<accession>A0A227KSJ2</accession>
<gene>
    <name evidence="1" type="ORF">ADH67_01695</name>
</gene>
<reference evidence="2" key="1">
    <citation type="submission" date="2017-05" db="EMBL/GenBank/DDBJ databases">
        <title>Improved OligoMM genomes.</title>
        <authorList>
            <person name="Garzetti D."/>
        </authorList>
    </citation>
    <scope>NUCLEOTIDE SEQUENCE [LARGE SCALE GENOMIC DNA]</scope>
    <source>
        <strain evidence="2">YL45</strain>
    </source>
</reference>
<sequence length="95" mass="10630">MPTNIIATFNFQKRYNPFPLVGIKNSADSFVFGIGASQALPVLEVEADPKCFVSTQLQTRCFGWKILLLFRNNSNFRNSRNGGATLGKKRYVVAK</sequence>
<keyword evidence="2" id="KW-1185">Reference proteome</keyword>
<evidence type="ECO:0000313" key="1">
    <source>
        <dbReference type="EMBL" id="OXE51035.1"/>
    </source>
</evidence>
<name>A0A227KSJ2_9BURK</name>
<comment type="caution">
    <text evidence="1">The sequence shown here is derived from an EMBL/GenBank/DDBJ whole genome shotgun (WGS) entry which is preliminary data.</text>
</comment>
<organism evidence="1 2">
    <name type="scientific">Turicimonas muris</name>
    <dbReference type="NCBI Taxonomy" id="1796652"/>
    <lineage>
        <taxon>Bacteria</taxon>
        <taxon>Pseudomonadati</taxon>
        <taxon>Pseudomonadota</taxon>
        <taxon>Betaproteobacteria</taxon>
        <taxon>Burkholderiales</taxon>
        <taxon>Sutterellaceae</taxon>
        <taxon>Turicimonas</taxon>
    </lineage>
</organism>
<dbReference type="EMBL" id="NHMP01000001">
    <property type="protein sequence ID" value="OXE51035.1"/>
    <property type="molecule type" value="Genomic_DNA"/>
</dbReference>
<dbReference type="AlphaFoldDB" id="A0A227KSJ2"/>
<proteinExistence type="predicted"/>